<sequence length="163" mass="17306">MTALEPLTVHGFDALPARRAEELLREVCSAPRWARQVAAGRPYGDLAALQAAAAAALTGDDLDAALAGHPRIGDRAARGTARREQGAVAAAPAQVLDALAEGNRAYEERFGHVYLVCASGRDAEDLLATLRSRLGNDPATERRVALAELTAINRLRLERVFGA</sequence>
<evidence type="ECO:0000256" key="2">
    <source>
        <dbReference type="ARBA" id="ARBA00004754"/>
    </source>
</evidence>
<evidence type="ECO:0000256" key="5">
    <source>
        <dbReference type="ARBA" id="ARBA00022793"/>
    </source>
</evidence>
<comment type="catalytic activity">
    <reaction evidence="1">
        <text>5-hydroxy-2-oxo-4-ureido-2,5-dihydro-1H-imidazole-5-carboxylate + H(+) = (S)-allantoin + CO2</text>
        <dbReference type="Rhea" id="RHEA:26301"/>
        <dbReference type="ChEBI" id="CHEBI:15378"/>
        <dbReference type="ChEBI" id="CHEBI:15678"/>
        <dbReference type="ChEBI" id="CHEBI:16526"/>
        <dbReference type="ChEBI" id="CHEBI:58639"/>
        <dbReference type="EC" id="4.1.1.97"/>
    </reaction>
</comment>
<protein>
    <recommendedName>
        <fullName evidence="3">2-oxo-4-hydroxy-4-carboxy-5-ureidoimidazoline decarboxylase</fullName>
        <ecNumber evidence="3">4.1.1.97</ecNumber>
    </recommendedName>
</protein>
<keyword evidence="9" id="KW-1185">Reference proteome</keyword>
<proteinExistence type="predicted"/>
<gene>
    <name evidence="8" type="primary">uraD_1</name>
    <name evidence="8" type="ORF">GCM10023215_31180</name>
</gene>
<evidence type="ECO:0000259" key="7">
    <source>
        <dbReference type="Pfam" id="PF09349"/>
    </source>
</evidence>
<dbReference type="InterPro" id="IPR018020">
    <property type="entry name" value="OHCU_decarboxylase"/>
</dbReference>
<dbReference type="EMBL" id="BAABIC010000009">
    <property type="protein sequence ID" value="GAA4691943.1"/>
    <property type="molecule type" value="Genomic_DNA"/>
</dbReference>
<dbReference type="PANTHER" id="PTHR43466:SF1">
    <property type="entry name" value="2-OXO-4-HYDROXY-4-CARBOXY-5-UREIDOIMIDAZOLINE DECARBOXYLASE-RELATED"/>
    <property type="match status" value="1"/>
</dbReference>
<dbReference type="EC" id="4.1.1.97" evidence="3"/>
<evidence type="ECO:0000313" key="9">
    <source>
        <dbReference type="Proteomes" id="UP001500325"/>
    </source>
</evidence>
<evidence type="ECO:0000313" key="8">
    <source>
        <dbReference type="EMBL" id="GAA4691943.1"/>
    </source>
</evidence>
<evidence type="ECO:0000256" key="1">
    <source>
        <dbReference type="ARBA" id="ARBA00001163"/>
    </source>
</evidence>
<keyword evidence="5" id="KW-0210">Decarboxylase</keyword>
<comment type="pathway">
    <text evidence="2">Purine metabolism; urate degradation; (S)-allantoin from urate: step 3/3.</text>
</comment>
<evidence type="ECO:0000256" key="3">
    <source>
        <dbReference type="ARBA" id="ARBA00012257"/>
    </source>
</evidence>
<name>A0ABP8WMD0_9PSEU</name>
<comment type="caution">
    <text evidence="8">The sequence shown here is derived from an EMBL/GenBank/DDBJ whole genome shotgun (WGS) entry which is preliminary data.</text>
</comment>
<dbReference type="SUPFAM" id="SSF158694">
    <property type="entry name" value="UraD-Like"/>
    <property type="match status" value="1"/>
</dbReference>
<dbReference type="NCBIfam" id="NF010372">
    <property type="entry name" value="PRK13798.1"/>
    <property type="match status" value="1"/>
</dbReference>
<reference evidence="9" key="1">
    <citation type="journal article" date="2019" name="Int. J. Syst. Evol. Microbiol.">
        <title>The Global Catalogue of Microorganisms (GCM) 10K type strain sequencing project: providing services to taxonomists for standard genome sequencing and annotation.</title>
        <authorList>
            <consortium name="The Broad Institute Genomics Platform"/>
            <consortium name="The Broad Institute Genome Sequencing Center for Infectious Disease"/>
            <person name="Wu L."/>
            <person name="Ma J."/>
        </authorList>
    </citation>
    <scope>NUCLEOTIDE SEQUENCE [LARGE SCALE GENOMIC DNA]</scope>
    <source>
        <strain evidence="9">JCM 18055</strain>
    </source>
</reference>
<keyword evidence="6" id="KW-0456">Lyase</keyword>
<evidence type="ECO:0000256" key="4">
    <source>
        <dbReference type="ARBA" id="ARBA00022631"/>
    </source>
</evidence>
<keyword evidence="4" id="KW-0659">Purine metabolism</keyword>
<dbReference type="NCBIfam" id="TIGR03180">
    <property type="entry name" value="UraD_2"/>
    <property type="match status" value="1"/>
</dbReference>
<feature type="domain" description="Oxo-4-hydroxy-4-carboxy-5-ureidoimidazoline decarboxylase" evidence="7">
    <location>
        <begin position="14"/>
        <end position="158"/>
    </location>
</feature>
<organism evidence="8 9">
    <name type="scientific">Pseudonocardia yuanmonensis</name>
    <dbReference type="NCBI Taxonomy" id="1095914"/>
    <lineage>
        <taxon>Bacteria</taxon>
        <taxon>Bacillati</taxon>
        <taxon>Actinomycetota</taxon>
        <taxon>Actinomycetes</taxon>
        <taxon>Pseudonocardiales</taxon>
        <taxon>Pseudonocardiaceae</taxon>
        <taxon>Pseudonocardia</taxon>
    </lineage>
</organism>
<dbReference type="Gene3D" id="1.10.3330.10">
    <property type="entry name" value="Oxo-4-hydroxy-4-carboxy-5-ureidoimidazoline decarboxylase"/>
    <property type="match status" value="1"/>
</dbReference>
<dbReference type="Proteomes" id="UP001500325">
    <property type="component" value="Unassembled WGS sequence"/>
</dbReference>
<dbReference type="PANTHER" id="PTHR43466">
    <property type="entry name" value="2-OXO-4-HYDROXY-4-CARBOXY-5-UREIDOIMIDAZOLINE DECARBOXYLASE-RELATED"/>
    <property type="match status" value="1"/>
</dbReference>
<dbReference type="Pfam" id="PF09349">
    <property type="entry name" value="OHCU_decarbox"/>
    <property type="match status" value="1"/>
</dbReference>
<dbReference type="InterPro" id="IPR036778">
    <property type="entry name" value="OHCU_decarboxylase_sf"/>
</dbReference>
<dbReference type="RefSeq" id="WP_345381227.1">
    <property type="nucleotide sequence ID" value="NZ_BAABIC010000009.1"/>
</dbReference>
<evidence type="ECO:0000256" key="6">
    <source>
        <dbReference type="ARBA" id="ARBA00023239"/>
    </source>
</evidence>
<dbReference type="InterPro" id="IPR017595">
    <property type="entry name" value="OHCU_decarboxylase-2"/>
</dbReference>
<accession>A0ABP8WMD0</accession>